<dbReference type="PANTHER" id="PTHR32089">
    <property type="entry name" value="METHYL-ACCEPTING CHEMOTAXIS PROTEIN MCPB"/>
    <property type="match status" value="1"/>
</dbReference>
<evidence type="ECO:0000256" key="4">
    <source>
        <dbReference type="PROSITE-ProRule" id="PRU00284"/>
    </source>
</evidence>
<dbReference type="SUPFAM" id="SSF58104">
    <property type="entry name" value="Methyl-accepting chemotaxis protein (MCP) signaling domain"/>
    <property type="match status" value="1"/>
</dbReference>
<dbReference type="PANTHER" id="PTHR32089:SF117">
    <property type="entry name" value="METHYL ACCEPTING SENSORY TRANSDUCER WITH CACHE_1 SMALL MOLECULE BINDING DOMAIN"/>
    <property type="match status" value="1"/>
</dbReference>
<feature type="region of interest" description="Disordered" evidence="5">
    <location>
        <begin position="501"/>
        <end position="522"/>
    </location>
</feature>
<accession>A0ABN0X8V2</accession>
<gene>
    <name evidence="9" type="ORF">GCM10009092_22910</name>
</gene>
<dbReference type="SMART" id="SM00304">
    <property type="entry name" value="HAMP"/>
    <property type="match status" value="2"/>
</dbReference>
<keyword evidence="6" id="KW-0472">Membrane</keyword>
<dbReference type="InterPro" id="IPR004089">
    <property type="entry name" value="MCPsignal_dom"/>
</dbReference>
<evidence type="ECO:0000256" key="2">
    <source>
        <dbReference type="ARBA" id="ARBA00023224"/>
    </source>
</evidence>
<dbReference type="Gene3D" id="3.30.450.20">
    <property type="entry name" value="PAS domain"/>
    <property type="match status" value="1"/>
</dbReference>
<feature type="transmembrane region" description="Helical" evidence="6">
    <location>
        <begin position="24"/>
        <end position="46"/>
    </location>
</feature>
<keyword evidence="6" id="KW-1133">Transmembrane helix</keyword>
<evidence type="ECO:0000256" key="1">
    <source>
        <dbReference type="ARBA" id="ARBA00004370"/>
    </source>
</evidence>
<evidence type="ECO:0000313" key="10">
    <source>
        <dbReference type="Proteomes" id="UP001501757"/>
    </source>
</evidence>
<dbReference type="InterPro" id="IPR003660">
    <property type="entry name" value="HAMP_dom"/>
</dbReference>
<proteinExistence type="inferred from homology"/>
<organism evidence="9 10">
    <name type="scientific">Bowmanella denitrificans</name>
    <dbReference type="NCBI Taxonomy" id="366582"/>
    <lineage>
        <taxon>Bacteria</taxon>
        <taxon>Pseudomonadati</taxon>
        <taxon>Pseudomonadota</taxon>
        <taxon>Gammaproteobacteria</taxon>
        <taxon>Alteromonadales</taxon>
        <taxon>Alteromonadaceae</taxon>
        <taxon>Bowmanella</taxon>
    </lineage>
</organism>
<comment type="caution">
    <text evidence="9">The sequence shown here is derived from an EMBL/GenBank/DDBJ whole genome shotgun (WGS) entry which is preliminary data.</text>
</comment>
<dbReference type="EMBL" id="BAAAEI010000012">
    <property type="protein sequence ID" value="GAA0358131.1"/>
    <property type="molecule type" value="Genomic_DNA"/>
</dbReference>
<keyword evidence="10" id="KW-1185">Reference proteome</keyword>
<name>A0ABN0X8V2_9ALTE</name>
<reference evidence="9 10" key="1">
    <citation type="journal article" date="2019" name="Int. J. Syst. Evol. Microbiol.">
        <title>The Global Catalogue of Microorganisms (GCM) 10K type strain sequencing project: providing services to taxonomists for standard genome sequencing and annotation.</title>
        <authorList>
            <consortium name="The Broad Institute Genomics Platform"/>
            <consortium name="The Broad Institute Genome Sequencing Center for Infectious Disease"/>
            <person name="Wu L."/>
            <person name="Ma J."/>
        </authorList>
    </citation>
    <scope>NUCLEOTIDE SEQUENCE [LARGE SCALE GENOMIC DNA]</scope>
    <source>
        <strain evidence="9 10">JCM 13378</strain>
    </source>
</reference>
<dbReference type="Gene3D" id="1.10.287.950">
    <property type="entry name" value="Methyl-accepting chemotaxis protein"/>
    <property type="match status" value="1"/>
</dbReference>
<comment type="subcellular location">
    <subcellularLocation>
        <location evidence="1">Membrane</location>
    </subcellularLocation>
</comment>
<comment type="similarity">
    <text evidence="3">Belongs to the methyl-accepting chemotaxis (MCP) protein family.</text>
</comment>
<evidence type="ECO:0000256" key="6">
    <source>
        <dbReference type="SAM" id="Phobius"/>
    </source>
</evidence>
<dbReference type="CDD" id="cd12913">
    <property type="entry name" value="PDC1_MCP_like"/>
    <property type="match status" value="1"/>
</dbReference>
<sequence length="727" mass="78115">MWSAMQKIAKQPSSPAISIKQASLAIKLLLTVGLLLILVTLAFLLYSNWSLNRSEQVIVGQVSQQLESSVTESLKAQAGMHAAEVAASIESVYQYPKAVATQLGKTIETPGAQPLTRKQVEDLVRYTLSASPSSSLYAQFEAGGFYDKDQDYISNASHSVPGAGTLEIYFVRESNGNINQEPVEDADEKHDTTRDEFGFRAAEWYLCNQEKMRPCLTNPYKYEIRPGYEELMTSLTVPVIAQGRFRGVVGADMNLPILQQRAEQLAASLFAGKSKVFLVSQDGMLVAASSNPDKLARPFAEVLNAEQARQLRGLATSGDTLKLDNFLYVANQVEIKTAQTQWQLIIGVDYPSAMAAVGNVSTAIQEEVSALLGQLLLIALILVGASLAIVWLFTRSIVSPLQLVAQRMKELAGQGGDLTNSLHVSTHQELIELAEGFNQFQEKIRLLLQSVKSSSRDVSQSAHQTSGYAEQTSSQINRQHEEIDSVVTAITQMSATASDVAKHANDAADSAQSARDSANTTEQTLSFAVDEVTKLAEDMGQAASAVSAVASRSNDIRKILDVIGAIADQTNLLALNAAIEAARAGDHGRGFSVVADEVRALASKTADSVKEIGDVIAGLQQEVKTTVGVIDANSSRAGSAADKSREAFADLSNIVSEITHISDRIMQMATAAEQQSVVSEEINQNMVSIGDATRQVAELASSSTQSAGAISDSVKQLQQQLDKLKTE</sequence>
<evidence type="ECO:0000259" key="8">
    <source>
        <dbReference type="PROSITE" id="PS50885"/>
    </source>
</evidence>
<dbReference type="CDD" id="cd11386">
    <property type="entry name" value="MCP_signal"/>
    <property type="match status" value="1"/>
</dbReference>
<dbReference type="Pfam" id="PF00672">
    <property type="entry name" value="HAMP"/>
    <property type="match status" value="1"/>
</dbReference>
<feature type="domain" description="Methyl-accepting transducer" evidence="7">
    <location>
        <begin position="454"/>
        <end position="690"/>
    </location>
</feature>
<evidence type="ECO:0000259" key="7">
    <source>
        <dbReference type="PROSITE" id="PS50111"/>
    </source>
</evidence>
<keyword evidence="6" id="KW-0812">Transmembrane</keyword>
<evidence type="ECO:0000256" key="3">
    <source>
        <dbReference type="ARBA" id="ARBA00029447"/>
    </source>
</evidence>
<dbReference type="PROSITE" id="PS50111">
    <property type="entry name" value="CHEMOTAXIS_TRANSDUC_2"/>
    <property type="match status" value="1"/>
</dbReference>
<evidence type="ECO:0000313" key="9">
    <source>
        <dbReference type="EMBL" id="GAA0358131.1"/>
    </source>
</evidence>
<dbReference type="Proteomes" id="UP001501757">
    <property type="component" value="Unassembled WGS sequence"/>
</dbReference>
<evidence type="ECO:0000256" key="5">
    <source>
        <dbReference type="SAM" id="MobiDB-lite"/>
    </source>
</evidence>
<dbReference type="Pfam" id="PF00015">
    <property type="entry name" value="MCPsignal"/>
    <property type="match status" value="1"/>
</dbReference>
<feature type="transmembrane region" description="Helical" evidence="6">
    <location>
        <begin position="371"/>
        <end position="393"/>
    </location>
</feature>
<keyword evidence="2 4" id="KW-0807">Transducer</keyword>
<feature type="domain" description="HAMP" evidence="8">
    <location>
        <begin position="395"/>
        <end position="449"/>
    </location>
</feature>
<protein>
    <submittedName>
        <fullName evidence="9">Methyl-accepting chemotaxis protein</fullName>
    </submittedName>
</protein>
<dbReference type="SMART" id="SM00283">
    <property type="entry name" value="MA"/>
    <property type="match status" value="1"/>
</dbReference>
<feature type="compositionally biased region" description="Low complexity" evidence="5">
    <location>
        <begin position="507"/>
        <end position="518"/>
    </location>
</feature>
<dbReference type="PROSITE" id="PS50885">
    <property type="entry name" value="HAMP"/>
    <property type="match status" value="1"/>
</dbReference>
<dbReference type="CDD" id="cd06225">
    <property type="entry name" value="HAMP"/>
    <property type="match status" value="1"/>
</dbReference>